<organism evidence="4 5">
    <name type="scientific">Dipteronia dyeriana</name>
    <dbReference type="NCBI Taxonomy" id="168575"/>
    <lineage>
        <taxon>Eukaryota</taxon>
        <taxon>Viridiplantae</taxon>
        <taxon>Streptophyta</taxon>
        <taxon>Embryophyta</taxon>
        <taxon>Tracheophyta</taxon>
        <taxon>Spermatophyta</taxon>
        <taxon>Magnoliopsida</taxon>
        <taxon>eudicotyledons</taxon>
        <taxon>Gunneridae</taxon>
        <taxon>Pentapetalae</taxon>
        <taxon>rosids</taxon>
        <taxon>malvids</taxon>
        <taxon>Sapindales</taxon>
        <taxon>Sapindaceae</taxon>
        <taxon>Hippocastanoideae</taxon>
        <taxon>Acereae</taxon>
        <taxon>Dipteronia</taxon>
    </lineage>
</organism>
<evidence type="ECO:0000313" key="5">
    <source>
        <dbReference type="Proteomes" id="UP001280121"/>
    </source>
</evidence>
<dbReference type="PANTHER" id="PTHR45966">
    <property type="entry name" value="GDSL-LIKE LIPASE/ACYLHYDROLASE"/>
    <property type="match status" value="1"/>
</dbReference>
<dbReference type="GO" id="GO:0016298">
    <property type="term" value="F:lipase activity"/>
    <property type="evidence" value="ECO:0007669"/>
    <property type="project" value="TreeGrafter"/>
</dbReference>
<dbReference type="Pfam" id="PF00657">
    <property type="entry name" value="Lipase_GDSL"/>
    <property type="match status" value="1"/>
</dbReference>
<dbReference type="InterPro" id="IPR036514">
    <property type="entry name" value="SGNH_hydro_sf"/>
</dbReference>
<dbReference type="AlphaFoldDB" id="A0AAE0CJY5"/>
<proteinExistence type="inferred from homology"/>
<dbReference type="Gene3D" id="3.40.50.1110">
    <property type="entry name" value="SGNH hydrolase"/>
    <property type="match status" value="1"/>
</dbReference>
<dbReference type="EMBL" id="JANJYI010000004">
    <property type="protein sequence ID" value="KAK2653920.1"/>
    <property type="molecule type" value="Genomic_DNA"/>
</dbReference>
<evidence type="ECO:0000313" key="4">
    <source>
        <dbReference type="EMBL" id="KAK2653920.1"/>
    </source>
</evidence>
<protein>
    <submittedName>
        <fullName evidence="4">Uncharacterized protein</fullName>
    </submittedName>
</protein>
<dbReference type="SUPFAM" id="SSF52266">
    <property type="entry name" value="SGNH hydrolase"/>
    <property type="match status" value="1"/>
</dbReference>
<evidence type="ECO:0000256" key="1">
    <source>
        <dbReference type="ARBA" id="ARBA00008668"/>
    </source>
</evidence>
<feature type="signal peptide" evidence="3">
    <location>
        <begin position="1"/>
        <end position="26"/>
    </location>
</feature>
<dbReference type="Proteomes" id="UP001280121">
    <property type="component" value="Unassembled WGS sequence"/>
</dbReference>
<dbReference type="PANTHER" id="PTHR45966:SF36">
    <property type="entry name" value="INACTIVE GDSL ESTERASE_LIPASE-LIKE PROTEIN 25"/>
    <property type="match status" value="1"/>
</dbReference>
<comment type="caution">
    <text evidence="4">The sequence shown here is derived from an EMBL/GenBank/DDBJ whole genome shotgun (WGS) entry which is preliminary data.</text>
</comment>
<evidence type="ECO:0000256" key="3">
    <source>
        <dbReference type="SAM" id="SignalP"/>
    </source>
</evidence>
<dbReference type="InterPro" id="IPR044552">
    <property type="entry name" value="GLIP1-5/GLL25"/>
</dbReference>
<reference evidence="4" key="1">
    <citation type="journal article" date="2023" name="Plant J.">
        <title>Genome sequences and population genomics provide insights into the demographic history, inbreeding, and mutation load of two 'living fossil' tree species of Dipteronia.</title>
        <authorList>
            <person name="Feng Y."/>
            <person name="Comes H.P."/>
            <person name="Chen J."/>
            <person name="Zhu S."/>
            <person name="Lu R."/>
            <person name="Zhang X."/>
            <person name="Li P."/>
            <person name="Qiu J."/>
            <person name="Olsen K.M."/>
            <person name="Qiu Y."/>
        </authorList>
    </citation>
    <scope>NUCLEOTIDE SEQUENCE</scope>
    <source>
        <strain evidence="4">KIB01</strain>
    </source>
</reference>
<accession>A0AAE0CJY5</accession>
<evidence type="ECO:0000256" key="2">
    <source>
        <dbReference type="ARBA" id="ARBA00022729"/>
    </source>
</evidence>
<gene>
    <name evidence="4" type="ORF">Ddye_013776</name>
</gene>
<keyword evidence="5" id="KW-1185">Reference proteome</keyword>
<name>A0AAE0CJY5_9ROSI</name>
<keyword evidence="2 3" id="KW-0732">Signal</keyword>
<comment type="similarity">
    <text evidence="1">Belongs to the 'GDSL' lipolytic enzyme family.</text>
</comment>
<sequence>MGILPFKPCHMVSVVIISLFFDRIFASSFHVDDDHHQTNNTTHFALFVFGDSLYDPGNNNFLNLNLDIQQGFFKEVASLLNQQLGDVEAKKLIRNAVYLSSIGGVDYWIFDSDNATLSMKQDYVNIIVGNITNWVKEIYDMGGRKFAFQNVAPCGCSPQAKQENNLTINECYEEMLEFPKLHNNAFVNATKELETQLPEFKYMIFDFYAALLDMTSNPSKYGIKEVDIGCCGSGIYRGDDCGIGEYDLCSDPDEYLYFDGEHPTDHACSELAGLMWTGGRDDFTMSISLKQLFELELEDYETRNFSGHDGVSADE</sequence>
<dbReference type="InterPro" id="IPR001087">
    <property type="entry name" value="GDSL"/>
</dbReference>
<feature type="chain" id="PRO_5042280952" evidence="3">
    <location>
        <begin position="27"/>
        <end position="315"/>
    </location>
</feature>